<dbReference type="EnsemblPlants" id="TuG1812G0100004110.01.T01">
    <property type="protein sequence ID" value="TuG1812G0100004110.01.T01"/>
    <property type="gene ID" value="TuG1812G0100004110.01"/>
</dbReference>
<dbReference type="Proteomes" id="UP000015106">
    <property type="component" value="Chromosome 1"/>
</dbReference>
<evidence type="ECO:0000313" key="2">
    <source>
        <dbReference type="EnsemblPlants" id="TuG1812G0100004110.01.T01"/>
    </source>
</evidence>
<feature type="compositionally biased region" description="Pro residues" evidence="1">
    <location>
        <begin position="1"/>
        <end position="10"/>
    </location>
</feature>
<protein>
    <submittedName>
        <fullName evidence="2">Uncharacterized protein</fullName>
    </submittedName>
</protein>
<proteinExistence type="predicted"/>
<name>A0A8R7P6T2_TRIUA</name>
<reference evidence="2" key="2">
    <citation type="submission" date="2018-03" db="EMBL/GenBank/DDBJ databases">
        <title>The Triticum urartu genome reveals the dynamic nature of wheat genome evolution.</title>
        <authorList>
            <person name="Ling H."/>
            <person name="Ma B."/>
            <person name="Shi X."/>
            <person name="Liu H."/>
            <person name="Dong L."/>
            <person name="Sun H."/>
            <person name="Cao Y."/>
            <person name="Gao Q."/>
            <person name="Zheng S."/>
            <person name="Li Y."/>
            <person name="Yu Y."/>
            <person name="Du H."/>
            <person name="Qi M."/>
            <person name="Li Y."/>
            <person name="Yu H."/>
            <person name="Cui Y."/>
            <person name="Wang N."/>
            <person name="Chen C."/>
            <person name="Wu H."/>
            <person name="Zhao Y."/>
            <person name="Zhang J."/>
            <person name="Li Y."/>
            <person name="Zhou W."/>
            <person name="Zhang B."/>
            <person name="Hu W."/>
            <person name="Eijk M."/>
            <person name="Tang J."/>
            <person name="Witsenboer H."/>
            <person name="Zhao S."/>
            <person name="Li Z."/>
            <person name="Zhang A."/>
            <person name="Wang D."/>
            <person name="Liang C."/>
        </authorList>
    </citation>
    <scope>NUCLEOTIDE SEQUENCE [LARGE SCALE GENOMIC DNA]</scope>
    <source>
        <strain evidence="2">cv. G1812</strain>
    </source>
</reference>
<dbReference type="AlphaFoldDB" id="A0A8R7P6T2"/>
<keyword evidence="3" id="KW-1185">Reference proteome</keyword>
<evidence type="ECO:0000313" key="3">
    <source>
        <dbReference type="Proteomes" id="UP000015106"/>
    </source>
</evidence>
<accession>A0A8R7P6T2</accession>
<reference evidence="3" key="1">
    <citation type="journal article" date="2013" name="Nature">
        <title>Draft genome of the wheat A-genome progenitor Triticum urartu.</title>
        <authorList>
            <person name="Ling H.Q."/>
            <person name="Zhao S."/>
            <person name="Liu D."/>
            <person name="Wang J."/>
            <person name="Sun H."/>
            <person name="Zhang C."/>
            <person name="Fan H."/>
            <person name="Li D."/>
            <person name="Dong L."/>
            <person name="Tao Y."/>
            <person name="Gao C."/>
            <person name="Wu H."/>
            <person name="Li Y."/>
            <person name="Cui Y."/>
            <person name="Guo X."/>
            <person name="Zheng S."/>
            <person name="Wang B."/>
            <person name="Yu K."/>
            <person name="Liang Q."/>
            <person name="Yang W."/>
            <person name="Lou X."/>
            <person name="Chen J."/>
            <person name="Feng M."/>
            <person name="Jian J."/>
            <person name="Zhang X."/>
            <person name="Luo G."/>
            <person name="Jiang Y."/>
            <person name="Liu J."/>
            <person name="Wang Z."/>
            <person name="Sha Y."/>
            <person name="Zhang B."/>
            <person name="Wu H."/>
            <person name="Tang D."/>
            <person name="Shen Q."/>
            <person name="Xue P."/>
            <person name="Zou S."/>
            <person name="Wang X."/>
            <person name="Liu X."/>
            <person name="Wang F."/>
            <person name="Yang Y."/>
            <person name="An X."/>
            <person name="Dong Z."/>
            <person name="Zhang K."/>
            <person name="Zhang X."/>
            <person name="Luo M.C."/>
            <person name="Dvorak J."/>
            <person name="Tong Y."/>
            <person name="Wang J."/>
            <person name="Yang H."/>
            <person name="Li Z."/>
            <person name="Wang D."/>
            <person name="Zhang A."/>
            <person name="Wang J."/>
        </authorList>
    </citation>
    <scope>NUCLEOTIDE SEQUENCE</scope>
    <source>
        <strain evidence="3">cv. G1812</strain>
    </source>
</reference>
<feature type="region of interest" description="Disordered" evidence="1">
    <location>
        <begin position="1"/>
        <end position="34"/>
    </location>
</feature>
<feature type="compositionally biased region" description="Low complexity" evidence="1">
    <location>
        <begin position="11"/>
        <end position="25"/>
    </location>
</feature>
<reference evidence="2" key="3">
    <citation type="submission" date="2022-06" db="UniProtKB">
        <authorList>
            <consortium name="EnsemblPlants"/>
        </authorList>
    </citation>
    <scope>IDENTIFICATION</scope>
</reference>
<dbReference type="Gramene" id="TuG1812G0100004110.01.T01">
    <property type="protein sequence ID" value="TuG1812G0100004110.01.T01"/>
    <property type="gene ID" value="TuG1812G0100004110.01"/>
</dbReference>
<sequence>RAPTSPPPRSTAPSSPRSATSSPPAGFAAHGHHRSHATLPVVRVSGVRHRWPWGCASSLHLRRGAGTSLLPFTLSLSLSLCVCVCVCSSARELDPEG</sequence>
<evidence type="ECO:0000256" key="1">
    <source>
        <dbReference type="SAM" id="MobiDB-lite"/>
    </source>
</evidence>
<organism evidence="2 3">
    <name type="scientific">Triticum urartu</name>
    <name type="common">Red wild einkorn</name>
    <name type="synonym">Crithodium urartu</name>
    <dbReference type="NCBI Taxonomy" id="4572"/>
    <lineage>
        <taxon>Eukaryota</taxon>
        <taxon>Viridiplantae</taxon>
        <taxon>Streptophyta</taxon>
        <taxon>Embryophyta</taxon>
        <taxon>Tracheophyta</taxon>
        <taxon>Spermatophyta</taxon>
        <taxon>Magnoliopsida</taxon>
        <taxon>Liliopsida</taxon>
        <taxon>Poales</taxon>
        <taxon>Poaceae</taxon>
        <taxon>BOP clade</taxon>
        <taxon>Pooideae</taxon>
        <taxon>Triticodae</taxon>
        <taxon>Triticeae</taxon>
        <taxon>Triticinae</taxon>
        <taxon>Triticum</taxon>
    </lineage>
</organism>